<dbReference type="InterPro" id="IPR050856">
    <property type="entry name" value="Biotin_carboxylase_complex"/>
</dbReference>
<dbReference type="SUPFAM" id="SSF52440">
    <property type="entry name" value="PreATP-grasp domain"/>
    <property type="match status" value="1"/>
</dbReference>
<gene>
    <name evidence="11" type="ORF">PUV54_10045</name>
</gene>
<dbReference type="PROSITE" id="PS50968">
    <property type="entry name" value="BIOTINYL_LIPOYL"/>
    <property type="match status" value="1"/>
</dbReference>
<dbReference type="InterPro" id="IPR011761">
    <property type="entry name" value="ATP-grasp"/>
</dbReference>
<dbReference type="FunFam" id="3.40.50.20:FF:000010">
    <property type="entry name" value="Propionyl-CoA carboxylase subunit alpha"/>
    <property type="match status" value="1"/>
</dbReference>
<evidence type="ECO:0000256" key="4">
    <source>
        <dbReference type="ARBA" id="ARBA00022840"/>
    </source>
</evidence>
<keyword evidence="3 7" id="KW-0547">Nucleotide-binding</keyword>
<dbReference type="InterPro" id="IPR011054">
    <property type="entry name" value="Rudment_hybrid_motif"/>
</dbReference>
<dbReference type="InterPro" id="IPR005482">
    <property type="entry name" value="Biotin_COase_C"/>
</dbReference>
<keyword evidence="5" id="KW-0809">Transit peptide</keyword>
<accession>A0AAF0CF02</accession>
<dbReference type="PANTHER" id="PTHR18866">
    <property type="entry name" value="CARBOXYLASE:PYRUVATE/ACETYL-COA/PROPIONYL-COA CARBOXYLASE"/>
    <property type="match status" value="1"/>
</dbReference>
<keyword evidence="4 7" id="KW-0067">ATP-binding</keyword>
<organism evidence="11 12">
    <name type="scientific">Hyphococcus flavus</name>
    <dbReference type="NCBI Taxonomy" id="1866326"/>
    <lineage>
        <taxon>Bacteria</taxon>
        <taxon>Pseudomonadati</taxon>
        <taxon>Pseudomonadota</taxon>
        <taxon>Alphaproteobacteria</taxon>
        <taxon>Parvularculales</taxon>
        <taxon>Parvularculaceae</taxon>
        <taxon>Hyphococcus</taxon>
    </lineage>
</organism>
<dbReference type="Proteomes" id="UP001214043">
    <property type="component" value="Chromosome"/>
</dbReference>
<feature type="domain" description="Lipoyl-binding" evidence="8">
    <location>
        <begin position="596"/>
        <end position="668"/>
    </location>
</feature>
<comment type="cofactor">
    <cofactor evidence="1">
        <name>biotin</name>
        <dbReference type="ChEBI" id="CHEBI:57586"/>
    </cofactor>
</comment>
<dbReference type="GO" id="GO:0005524">
    <property type="term" value="F:ATP binding"/>
    <property type="evidence" value="ECO:0007669"/>
    <property type="project" value="UniProtKB-UniRule"/>
</dbReference>
<dbReference type="Pfam" id="PF02786">
    <property type="entry name" value="CPSase_L_D2"/>
    <property type="match status" value="1"/>
</dbReference>
<dbReference type="InterPro" id="IPR016185">
    <property type="entry name" value="PreATP-grasp_dom_sf"/>
</dbReference>
<dbReference type="InterPro" id="IPR011764">
    <property type="entry name" value="Biotin_carboxylation_dom"/>
</dbReference>
<dbReference type="GO" id="GO:0046872">
    <property type="term" value="F:metal ion binding"/>
    <property type="evidence" value="ECO:0007669"/>
    <property type="project" value="InterPro"/>
</dbReference>
<dbReference type="Gene3D" id="2.40.50.100">
    <property type="match status" value="1"/>
</dbReference>
<name>A0AAF0CF02_9PROT</name>
<dbReference type="Pfam" id="PF00364">
    <property type="entry name" value="Biotin_lipoyl"/>
    <property type="match status" value="1"/>
</dbReference>
<keyword evidence="6" id="KW-0092">Biotin</keyword>
<dbReference type="KEGG" id="hfl:PUV54_10045"/>
<dbReference type="Gene3D" id="3.30.470.20">
    <property type="entry name" value="ATP-grasp fold, B domain"/>
    <property type="match status" value="1"/>
</dbReference>
<dbReference type="AlphaFoldDB" id="A0AAF0CF02"/>
<dbReference type="PANTHER" id="PTHR18866:SF33">
    <property type="entry name" value="METHYLCROTONOYL-COA CARBOXYLASE SUBUNIT ALPHA, MITOCHONDRIAL-RELATED"/>
    <property type="match status" value="1"/>
</dbReference>
<evidence type="ECO:0000256" key="1">
    <source>
        <dbReference type="ARBA" id="ARBA00001953"/>
    </source>
</evidence>
<evidence type="ECO:0000256" key="7">
    <source>
        <dbReference type="PROSITE-ProRule" id="PRU00409"/>
    </source>
</evidence>
<evidence type="ECO:0000256" key="6">
    <source>
        <dbReference type="ARBA" id="ARBA00023267"/>
    </source>
</evidence>
<dbReference type="InterPro" id="IPR005479">
    <property type="entry name" value="CPAse_ATP-bd"/>
</dbReference>
<keyword evidence="12" id="KW-1185">Reference proteome</keyword>
<dbReference type="NCBIfam" id="NF006367">
    <property type="entry name" value="PRK08591.1"/>
    <property type="match status" value="1"/>
</dbReference>
<evidence type="ECO:0000313" key="12">
    <source>
        <dbReference type="Proteomes" id="UP001214043"/>
    </source>
</evidence>
<dbReference type="PROSITE" id="PS00866">
    <property type="entry name" value="CPSASE_1"/>
    <property type="match status" value="1"/>
</dbReference>
<evidence type="ECO:0000259" key="10">
    <source>
        <dbReference type="PROSITE" id="PS50979"/>
    </source>
</evidence>
<evidence type="ECO:0000313" key="11">
    <source>
        <dbReference type="EMBL" id="WDI30298.1"/>
    </source>
</evidence>
<feature type="domain" description="Biotin carboxylation" evidence="10">
    <location>
        <begin position="1"/>
        <end position="446"/>
    </location>
</feature>
<dbReference type="FunFam" id="3.30.1490.20:FF:000003">
    <property type="entry name" value="acetyl-CoA carboxylase isoform X1"/>
    <property type="match status" value="1"/>
</dbReference>
<dbReference type="Pfam" id="PF02785">
    <property type="entry name" value="Biotin_carb_C"/>
    <property type="match status" value="1"/>
</dbReference>
<dbReference type="InterPro" id="IPR000089">
    <property type="entry name" value="Biotin_lipoyl"/>
</dbReference>
<dbReference type="InterPro" id="IPR048429">
    <property type="entry name" value="MCC_alpha_BT"/>
</dbReference>
<dbReference type="RefSeq" id="WP_274492096.1">
    <property type="nucleotide sequence ID" value="NZ_CP118166.1"/>
</dbReference>
<dbReference type="Pfam" id="PF21139">
    <property type="entry name" value="BT_MCC_alpha"/>
    <property type="match status" value="1"/>
</dbReference>
<feature type="domain" description="ATP-grasp" evidence="9">
    <location>
        <begin position="120"/>
        <end position="318"/>
    </location>
</feature>
<sequence>MFKKILIANRGEIAVRVARTARRMGVATVAVYSDADKNAPHVRACDEAVHIGLAPAAESYLRSEKIIDACKKTGAEAVHPGYGFLSENAGFADALDKAGIVFIGPTSETINAMGSKSAAKDLMEAANVPTTPGYQGEDQSVDTFKKEAKRIGYPVLLKATAGGGGKGMRMVAAEADLEDALKSAQREAISAFGDDRFLIEKYVTRARHVEVQIFGDGKGEVVHMYERDCSVQRRHQKVIEEAPAPNMPAATRAKLLQAGVDAGKAVNYRGAGTVEFLYDEDADAVYFMEMNTRLQVEHPVSEMITGLDFVEWQLRIAAGEGLPLAQSEITERGHAFESRLYAENPAQNFAPSIGTLTTLKLPHETARIDSGVEQDQEITPYYDPMIAKVITYGATREEALGAMRSALTQTRVAGLETNAQFLHALAAEDDFISGDVSTRFIEEHEASLFPEQKLDNRVLAAALLARHLDARKDSGADPWEALTGFRLNRPQKAVYWLTMNGDAALATLNNSKNGVDVTIEPDAAAAARREGRELQAPIKFSFTPPSNIADGLRLTVDGETFVAETAEHNGKIRIWIGADHWDVEYPDPFSGLSAHHSSEGSLTAPMPGVITVLSAKPGDTVEAGKPLLIMEAMKMEHAIKAPFDGVVKAYKFSAGDQVKDGDLLVEFEESA</sequence>
<evidence type="ECO:0000259" key="8">
    <source>
        <dbReference type="PROSITE" id="PS50968"/>
    </source>
</evidence>
<dbReference type="InterPro" id="IPR011053">
    <property type="entry name" value="Single_hybrid_motif"/>
</dbReference>
<dbReference type="SUPFAM" id="SSF56059">
    <property type="entry name" value="Glutathione synthetase ATP-binding domain-like"/>
    <property type="match status" value="1"/>
</dbReference>
<dbReference type="FunFam" id="3.30.470.20:FF:000028">
    <property type="entry name" value="Methylcrotonoyl-CoA carboxylase subunit alpha, mitochondrial"/>
    <property type="match status" value="1"/>
</dbReference>
<proteinExistence type="predicted"/>
<evidence type="ECO:0000256" key="5">
    <source>
        <dbReference type="ARBA" id="ARBA00022946"/>
    </source>
</evidence>
<reference evidence="11" key="1">
    <citation type="submission" date="2023-02" db="EMBL/GenBank/DDBJ databases">
        <title>Genome sequence of Hyphococcus flavus.</title>
        <authorList>
            <person name="Rong J.-C."/>
            <person name="Zhao Q."/>
            <person name="Yi M."/>
            <person name="Wu J.-Y."/>
        </authorList>
    </citation>
    <scope>NUCLEOTIDE SEQUENCE</scope>
    <source>
        <strain evidence="11">MCCC 1K03223</strain>
    </source>
</reference>
<dbReference type="FunFam" id="2.40.50.100:FF:000003">
    <property type="entry name" value="Acetyl-CoA carboxylase biotin carboxyl carrier protein"/>
    <property type="match status" value="1"/>
</dbReference>
<dbReference type="EMBL" id="CP118166">
    <property type="protein sequence ID" value="WDI30298.1"/>
    <property type="molecule type" value="Genomic_DNA"/>
</dbReference>
<dbReference type="Pfam" id="PF00289">
    <property type="entry name" value="Biotin_carb_N"/>
    <property type="match status" value="1"/>
</dbReference>
<dbReference type="SMART" id="SM00878">
    <property type="entry name" value="Biotin_carb_C"/>
    <property type="match status" value="1"/>
</dbReference>
<dbReference type="SUPFAM" id="SSF51246">
    <property type="entry name" value="Rudiment single hybrid motif"/>
    <property type="match status" value="1"/>
</dbReference>
<evidence type="ECO:0000259" key="9">
    <source>
        <dbReference type="PROSITE" id="PS50975"/>
    </source>
</evidence>
<dbReference type="PROSITE" id="PS50979">
    <property type="entry name" value="BC"/>
    <property type="match status" value="1"/>
</dbReference>
<dbReference type="SUPFAM" id="SSF51230">
    <property type="entry name" value="Single hybrid motif"/>
    <property type="match status" value="1"/>
</dbReference>
<dbReference type="InterPro" id="IPR005481">
    <property type="entry name" value="BC-like_N"/>
</dbReference>
<dbReference type="GO" id="GO:0016874">
    <property type="term" value="F:ligase activity"/>
    <property type="evidence" value="ECO:0007669"/>
    <property type="project" value="UniProtKB-KW"/>
</dbReference>
<keyword evidence="2" id="KW-0436">Ligase</keyword>
<dbReference type="PROSITE" id="PS50975">
    <property type="entry name" value="ATP_GRASP"/>
    <property type="match status" value="1"/>
</dbReference>
<evidence type="ECO:0000256" key="2">
    <source>
        <dbReference type="ARBA" id="ARBA00022598"/>
    </source>
</evidence>
<dbReference type="Gene3D" id="3.30.700.40">
    <property type="match status" value="1"/>
</dbReference>
<protein>
    <submittedName>
        <fullName evidence="11">Acetyl/propionyl/methylcrotonyl-CoA carboxylase subunit alpha</fullName>
    </submittedName>
</protein>
<dbReference type="CDD" id="cd06850">
    <property type="entry name" value="biotinyl_domain"/>
    <property type="match status" value="1"/>
</dbReference>
<dbReference type="PROSITE" id="PS00867">
    <property type="entry name" value="CPSASE_2"/>
    <property type="match status" value="1"/>
</dbReference>
<evidence type="ECO:0000256" key="3">
    <source>
        <dbReference type="ARBA" id="ARBA00022741"/>
    </source>
</evidence>